<evidence type="ECO:0000256" key="2">
    <source>
        <dbReference type="ARBA" id="ARBA00023054"/>
    </source>
</evidence>
<evidence type="ECO:0000313" key="6">
    <source>
        <dbReference type="Proteomes" id="UP000887566"/>
    </source>
</evidence>
<dbReference type="AlphaFoldDB" id="A0A914VJZ4"/>
<dbReference type="PROSITE" id="PS51842">
    <property type="entry name" value="IF_ROD_2"/>
    <property type="match status" value="1"/>
</dbReference>
<dbReference type="GO" id="GO:0005200">
    <property type="term" value="F:structural constituent of cytoskeleton"/>
    <property type="evidence" value="ECO:0007669"/>
    <property type="project" value="TreeGrafter"/>
</dbReference>
<accession>A0A914VJZ4</accession>
<keyword evidence="2 3" id="KW-0175">Coiled coil</keyword>
<keyword evidence="6" id="KW-1185">Reference proteome</keyword>
<dbReference type="PANTHER" id="PTHR45721:SF12">
    <property type="entry name" value="INTERMEDIATE FILAMENT PROTEIN IFA-1"/>
    <property type="match status" value="1"/>
</dbReference>
<dbReference type="GO" id="GO:0006998">
    <property type="term" value="P:nuclear envelope organization"/>
    <property type="evidence" value="ECO:0007669"/>
    <property type="project" value="TreeGrafter"/>
</dbReference>
<feature type="region of interest" description="Disordered" evidence="4">
    <location>
        <begin position="1"/>
        <end position="32"/>
    </location>
</feature>
<dbReference type="SUPFAM" id="SSF64593">
    <property type="entry name" value="Intermediate filament protein, coiled coil region"/>
    <property type="match status" value="1"/>
</dbReference>
<dbReference type="GO" id="GO:0031507">
    <property type="term" value="P:heterochromatin formation"/>
    <property type="evidence" value="ECO:0007669"/>
    <property type="project" value="TreeGrafter"/>
</dbReference>
<dbReference type="SUPFAM" id="SSF58113">
    <property type="entry name" value="Apolipoprotein A-I"/>
    <property type="match status" value="1"/>
</dbReference>
<dbReference type="Proteomes" id="UP000887566">
    <property type="component" value="Unplaced"/>
</dbReference>
<organism evidence="6 7">
    <name type="scientific">Plectus sambesii</name>
    <dbReference type="NCBI Taxonomy" id="2011161"/>
    <lineage>
        <taxon>Eukaryota</taxon>
        <taxon>Metazoa</taxon>
        <taxon>Ecdysozoa</taxon>
        <taxon>Nematoda</taxon>
        <taxon>Chromadorea</taxon>
        <taxon>Plectida</taxon>
        <taxon>Plectina</taxon>
        <taxon>Plectoidea</taxon>
        <taxon>Plectidae</taxon>
        <taxon>Plectus</taxon>
    </lineage>
</organism>
<keyword evidence="1" id="KW-0403">Intermediate filament</keyword>
<dbReference type="WBParaSite" id="PSAMB.scaffold2064size45355.g16358.t2">
    <property type="protein sequence ID" value="PSAMB.scaffold2064size45355.g16358.t2"/>
    <property type="gene ID" value="PSAMB.scaffold2064size45355.g16358"/>
</dbReference>
<evidence type="ECO:0000313" key="7">
    <source>
        <dbReference type="WBParaSite" id="PSAMB.scaffold2064size45355.g16358.t2"/>
    </source>
</evidence>
<dbReference type="InterPro" id="IPR039008">
    <property type="entry name" value="IF_rod_dom"/>
</dbReference>
<sequence length="158" mass="17492">MPLPTNPYGGAAPAARQPMGGRPSAQGREVTTGGRVLKIVTEMGSSAVGSGLSPFGQNAASTIRDAREREKKDMADLNDRLANYIEKVRFLEAQNRKLAADLEALRSRWGKDTTSVRQMYEGELSEARKLIDETNKQRGALEDQIKKLQEQLADYRKK</sequence>
<dbReference type="FunFam" id="1.20.5.1160:FF:000023">
    <property type="entry name" value="Intermediate filament protein ifa-1"/>
    <property type="match status" value="1"/>
</dbReference>
<dbReference type="GO" id="GO:0005882">
    <property type="term" value="C:intermediate filament"/>
    <property type="evidence" value="ECO:0007669"/>
    <property type="project" value="UniProtKB-KW"/>
</dbReference>
<evidence type="ECO:0000256" key="3">
    <source>
        <dbReference type="SAM" id="Coils"/>
    </source>
</evidence>
<proteinExistence type="predicted"/>
<evidence type="ECO:0000256" key="1">
    <source>
        <dbReference type="ARBA" id="ARBA00022754"/>
    </source>
</evidence>
<feature type="coiled-coil region" evidence="3">
    <location>
        <begin position="60"/>
        <end position="158"/>
    </location>
</feature>
<dbReference type="Gene3D" id="1.20.5.1160">
    <property type="entry name" value="Vasodilator-stimulated phosphoprotein"/>
    <property type="match status" value="1"/>
</dbReference>
<evidence type="ECO:0000256" key="4">
    <source>
        <dbReference type="SAM" id="MobiDB-lite"/>
    </source>
</evidence>
<dbReference type="GO" id="GO:0090435">
    <property type="term" value="P:protein localization to nuclear envelope"/>
    <property type="evidence" value="ECO:0007669"/>
    <property type="project" value="TreeGrafter"/>
</dbReference>
<feature type="domain" description="IF rod" evidence="5">
    <location>
        <begin position="70"/>
        <end position="158"/>
    </location>
</feature>
<dbReference type="GO" id="GO:0007097">
    <property type="term" value="P:nuclear migration"/>
    <property type="evidence" value="ECO:0007669"/>
    <property type="project" value="TreeGrafter"/>
</dbReference>
<dbReference type="GO" id="GO:0005652">
    <property type="term" value="C:nuclear lamina"/>
    <property type="evidence" value="ECO:0007669"/>
    <property type="project" value="TreeGrafter"/>
</dbReference>
<dbReference type="GO" id="GO:0051664">
    <property type="term" value="P:nuclear pore localization"/>
    <property type="evidence" value="ECO:0007669"/>
    <property type="project" value="TreeGrafter"/>
</dbReference>
<name>A0A914VJZ4_9BILA</name>
<dbReference type="PANTHER" id="PTHR45721">
    <property type="entry name" value="LAMIN DM0-RELATED"/>
    <property type="match status" value="1"/>
</dbReference>
<dbReference type="Pfam" id="PF00038">
    <property type="entry name" value="Filament"/>
    <property type="match status" value="1"/>
</dbReference>
<protein>
    <submittedName>
        <fullName evidence="7">IF rod domain-containing protein</fullName>
    </submittedName>
</protein>
<evidence type="ECO:0000259" key="5">
    <source>
        <dbReference type="PROSITE" id="PS51842"/>
    </source>
</evidence>
<reference evidence="7" key="1">
    <citation type="submission" date="2022-11" db="UniProtKB">
        <authorList>
            <consortium name="WormBaseParasite"/>
        </authorList>
    </citation>
    <scope>IDENTIFICATION</scope>
</reference>